<reference evidence="7" key="1">
    <citation type="submission" date="2018-06" db="EMBL/GenBank/DDBJ databases">
        <authorList>
            <person name="Zhirakovskaya E."/>
        </authorList>
    </citation>
    <scope>NUCLEOTIDE SEQUENCE</scope>
</reference>
<comment type="subcellular location">
    <subcellularLocation>
        <location evidence="1">Cell membrane</location>
        <topology evidence="1">Single-pass membrane protein</topology>
    </subcellularLocation>
</comment>
<gene>
    <name evidence="7" type="ORF">MNBD_GAMMA01-2236</name>
</gene>
<dbReference type="AlphaFoldDB" id="A0A3B0V6Y8"/>
<keyword evidence="4 6" id="KW-1133">Transmembrane helix</keyword>
<accession>A0A3B0V6Y8</accession>
<evidence type="ECO:0000256" key="3">
    <source>
        <dbReference type="ARBA" id="ARBA00022692"/>
    </source>
</evidence>
<protein>
    <submittedName>
        <fullName evidence="7">Biopolymer transport protein ExbD/TolR</fullName>
    </submittedName>
</protein>
<dbReference type="GO" id="GO:0005886">
    <property type="term" value="C:plasma membrane"/>
    <property type="evidence" value="ECO:0007669"/>
    <property type="project" value="UniProtKB-SubCell"/>
</dbReference>
<proteinExistence type="predicted"/>
<keyword evidence="3 6" id="KW-0812">Transmembrane</keyword>
<organism evidence="7">
    <name type="scientific">hydrothermal vent metagenome</name>
    <dbReference type="NCBI Taxonomy" id="652676"/>
    <lineage>
        <taxon>unclassified sequences</taxon>
        <taxon>metagenomes</taxon>
        <taxon>ecological metagenomes</taxon>
    </lineage>
</organism>
<keyword evidence="2" id="KW-1003">Cell membrane</keyword>
<evidence type="ECO:0000256" key="6">
    <source>
        <dbReference type="SAM" id="Phobius"/>
    </source>
</evidence>
<keyword evidence="5 6" id="KW-0472">Membrane</keyword>
<dbReference type="Gene3D" id="3.30.420.270">
    <property type="match status" value="1"/>
</dbReference>
<dbReference type="PANTHER" id="PTHR30558:SF13">
    <property type="entry name" value="BIOPOLYMER TRANSPORT PROTEIN EXBD2"/>
    <property type="match status" value="1"/>
</dbReference>
<evidence type="ECO:0000256" key="1">
    <source>
        <dbReference type="ARBA" id="ARBA00004162"/>
    </source>
</evidence>
<dbReference type="InterPro" id="IPR003400">
    <property type="entry name" value="ExbD"/>
</dbReference>
<evidence type="ECO:0000313" key="7">
    <source>
        <dbReference type="EMBL" id="VAW33787.1"/>
    </source>
</evidence>
<dbReference type="EMBL" id="UOEW01000042">
    <property type="protein sequence ID" value="VAW33787.1"/>
    <property type="molecule type" value="Genomic_DNA"/>
</dbReference>
<sequence length="137" mass="14971">MRRSFISEAASEEEGAIDLTPMLDVVFIMLIFFIVTATFIKESGVEVNRPQASTANQKDDTTVLIAISADNSIWMDKRRIDVRSVKANVERLHAENPEGGVVIQADQNATVKTFTAVLDAAREVVGNDKVSLSTTSN</sequence>
<name>A0A3B0V6Y8_9ZZZZ</name>
<evidence type="ECO:0000256" key="2">
    <source>
        <dbReference type="ARBA" id="ARBA00022475"/>
    </source>
</evidence>
<dbReference type="Pfam" id="PF02472">
    <property type="entry name" value="ExbD"/>
    <property type="match status" value="1"/>
</dbReference>
<evidence type="ECO:0000256" key="4">
    <source>
        <dbReference type="ARBA" id="ARBA00022989"/>
    </source>
</evidence>
<evidence type="ECO:0000256" key="5">
    <source>
        <dbReference type="ARBA" id="ARBA00023136"/>
    </source>
</evidence>
<dbReference type="PANTHER" id="PTHR30558">
    <property type="entry name" value="EXBD MEMBRANE COMPONENT OF PMF-DRIVEN MACROMOLECULE IMPORT SYSTEM"/>
    <property type="match status" value="1"/>
</dbReference>
<feature type="transmembrane region" description="Helical" evidence="6">
    <location>
        <begin position="20"/>
        <end position="40"/>
    </location>
</feature>
<dbReference type="GO" id="GO:0022857">
    <property type="term" value="F:transmembrane transporter activity"/>
    <property type="evidence" value="ECO:0007669"/>
    <property type="project" value="InterPro"/>
</dbReference>